<proteinExistence type="predicted"/>
<protein>
    <submittedName>
        <fullName evidence="2">Uncharacterized protein</fullName>
    </submittedName>
</protein>
<evidence type="ECO:0000313" key="2">
    <source>
        <dbReference type="WBParaSite" id="maker-unitig_44326-snap-gene-0.3-mRNA-1"/>
    </source>
</evidence>
<sequence>ADRLHLGPAHGVERAIILPTLWLYFYNKIRHVSRCALLWRHPGAFTSRLCVCTPLFGWLSQRNYPGLIFLGMFAAASGPAPATSVRRRGQSDHQKERTGVIVYLLLARQFGTYRRPGSDPPDAPASTRVKKFVIDVYNSPGLFMALLWAVHTPLPIIHSIYRPSVTVDLLAQWPTTKVASSTELHRHQQKPSRSACLRRAARARRLSVAEEAEPQAAAAAAAKKAASKDQPSSLQHMDKMKPLSLKLTHRRMLFVTFSSYFNMDMALEAVLPQRA</sequence>
<keyword evidence="1" id="KW-1185">Reference proteome</keyword>
<dbReference type="WBParaSite" id="maker-unitig_44326-snap-gene-0.3-mRNA-1">
    <property type="protein sequence ID" value="maker-unitig_44326-snap-gene-0.3-mRNA-1"/>
    <property type="gene ID" value="maker-unitig_44326-snap-gene-0.3"/>
</dbReference>
<accession>A0A1I8FQE0</accession>
<evidence type="ECO:0000313" key="1">
    <source>
        <dbReference type="Proteomes" id="UP000095280"/>
    </source>
</evidence>
<dbReference type="Proteomes" id="UP000095280">
    <property type="component" value="Unplaced"/>
</dbReference>
<name>A0A1I8FQE0_9PLAT</name>
<reference evidence="2" key="1">
    <citation type="submission" date="2016-11" db="UniProtKB">
        <authorList>
            <consortium name="WormBaseParasite"/>
        </authorList>
    </citation>
    <scope>IDENTIFICATION</scope>
</reference>
<dbReference type="AlphaFoldDB" id="A0A1I8FQE0"/>
<organism evidence="1 2">
    <name type="scientific">Macrostomum lignano</name>
    <dbReference type="NCBI Taxonomy" id="282301"/>
    <lineage>
        <taxon>Eukaryota</taxon>
        <taxon>Metazoa</taxon>
        <taxon>Spiralia</taxon>
        <taxon>Lophotrochozoa</taxon>
        <taxon>Platyhelminthes</taxon>
        <taxon>Rhabditophora</taxon>
        <taxon>Macrostomorpha</taxon>
        <taxon>Macrostomida</taxon>
        <taxon>Macrostomidae</taxon>
        <taxon>Macrostomum</taxon>
    </lineage>
</organism>